<dbReference type="KEGG" id="bze:COCCADRAFT_37879"/>
<proteinExistence type="predicted"/>
<reference evidence="2 3" key="1">
    <citation type="journal article" date="2013" name="PLoS Genet.">
        <title>Comparative genome structure, secondary metabolite, and effector coding capacity across Cochliobolus pathogens.</title>
        <authorList>
            <person name="Condon B.J."/>
            <person name="Leng Y."/>
            <person name="Wu D."/>
            <person name="Bushley K.E."/>
            <person name="Ohm R.A."/>
            <person name="Otillar R."/>
            <person name="Martin J."/>
            <person name="Schackwitz W."/>
            <person name="Grimwood J."/>
            <person name="MohdZainudin N."/>
            <person name="Xue C."/>
            <person name="Wang R."/>
            <person name="Manning V.A."/>
            <person name="Dhillon B."/>
            <person name="Tu Z.J."/>
            <person name="Steffenson B.J."/>
            <person name="Salamov A."/>
            <person name="Sun H."/>
            <person name="Lowry S."/>
            <person name="LaButti K."/>
            <person name="Han J."/>
            <person name="Copeland A."/>
            <person name="Lindquist E."/>
            <person name="Barry K."/>
            <person name="Schmutz J."/>
            <person name="Baker S.E."/>
            <person name="Ciuffetti L.M."/>
            <person name="Grigoriev I.V."/>
            <person name="Zhong S."/>
            <person name="Turgeon B.G."/>
        </authorList>
    </citation>
    <scope>NUCLEOTIDE SEQUENCE [LARGE SCALE GENOMIC DNA]</scope>
    <source>
        <strain evidence="2 3">26-R-13</strain>
    </source>
</reference>
<dbReference type="GeneID" id="19148632"/>
<feature type="region of interest" description="Disordered" evidence="1">
    <location>
        <begin position="55"/>
        <end position="85"/>
    </location>
</feature>
<dbReference type="HOGENOM" id="CLU_2655686_0_0_1"/>
<gene>
    <name evidence="2" type="ORF">COCCADRAFT_37879</name>
</gene>
<keyword evidence="3" id="KW-1185">Reference proteome</keyword>
<dbReference type="Proteomes" id="UP000053841">
    <property type="component" value="Unassembled WGS sequence"/>
</dbReference>
<dbReference type="RefSeq" id="XP_007713575.1">
    <property type="nucleotide sequence ID" value="XM_007715385.1"/>
</dbReference>
<accession>W6Y9L5</accession>
<name>W6Y9L5_COCC2</name>
<evidence type="ECO:0000256" key="1">
    <source>
        <dbReference type="SAM" id="MobiDB-lite"/>
    </source>
</evidence>
<evidence type="ECO:0000313" key="2">
    <source>
        <dbReference type="EMBL" id="EUC32124.1"/>
    </source>
</evidence>
<protein>
    <submittedName>
        <fullName evidence="2">Uncharacterized protein</fullName>
    </submittedName>
</protein>
<feature type="compositionally biased region" description="Low complexity" evidence="1">
    <location>
        <begin position="55"/>
        <end position="73"/>
    </location>
</feature>
<dbReference type="AlphaFoldDB" id="W6Y9L5"/>
<sequence length="85" mass="9276">MPPISQFPPARVFLKTATSSTPTPSPISITTSVNSAARKSSLTSPISPRYTISMSPHQQQSMSQMFSSQRQVMPRPGDAIRRVTN</sequence>
<evidence type="ECO:0000313" key="3">
    <source>
        <dbReference type="Proteomes" id="UP000053841"/>
    </source>
</evidence>
<dbReference type="EMBL" id="KI964641">
    <property type="protein sequence ID" value="EUC32124.1"/>
    <property type="molecule type" value="Genomic_DNA"/>
</dbReference>
<organism evidence="2 3">
    <name type="scientific">Cochliobolus carbonum (strain 26-R-13)</name>
    <name type="common">Maize leaf spot fungus</name>
    <name type="synonym">Bipolaris zeicola</name>
    <dbReference type="NCBI Taxonomy" id="930089"/>
    <lineage>
        <taxon>Eukaryota</taxon>
        <taxon>Fungi</taxon>
        <taxon>Dikarya</taxon>
        <taxon>Ascomycota</taxon>
        <taxon>Pezizomycotina</taxon>
        <taxon>Dothideomycetes</taxon>
        <taxon>Pleosporomycetidae</taxon>
        <taxon>Pleosporales</taxon>
        <taxon>Pleosporineae</taxon>
        <taxon>Pleosporaceae</taxon>
        <taxon>Bipolaris</taxon>
    </lineage>
</organism>